<dbReference type="EMBL" id="BAAAFE010000003">
    <property type="protein sequence ID" value="GAA0862456.1"/>
    <property type="molecule type" value="Genomic_DNA"/>
</dbReference>
<reference evidence="2" key="1">
    <citation type="journal article" date="2019" name="Int. J. Syst. Evol. Microbiol.">
        <title>The Global Catalogue of Microorganisms (GCM) 10K type strain sequencing project: providing services to taxonomists for standard genome sequencing and annotation.</title>
        <authorList>
            <consortium name="The Broad Institute Genomics Platform"/>
            <consortium name="The Broad Institute Genome Sequencing Center for Infectious Disease"/>
            <person name="Wu L."/>
            <person name="Ma J."/>
        </authorList>
    </citation>
    <scope>NUCLEOTIDE SEQUENCE [LARGE SCALE GENOMIC DNA]</scope>
    <source>
        <strain evidence="2">JCM 15910</strain>
    </source>
</reference>
<comment type="caution">
    <text evidence="1">The sequence shown here is derived from an EMBL/GenBank/DDBJ whole genome shotgun (WGS) entry which is preliminary data.</text>
</comment>
<dbReference type="Proteomes" id="UP001500738">
    <property type="component" value="Unassembled WGS sequence"/>
</dbReference>
<dbReference type="RefSeq" id="WP_215351175.1">
    <property type="nucleotide sequence ID" value="NZ_BAAAFE010000003.1"/>
</dbReference>
<evidence type="ECO:0000313" key="2">
    <source>
        <dbReference type="Proteomes" id="UP001500738"/>
    </source>
</evidence>
<name>A0ABP3XD51_9SPHN</name>
<proteinExistence type="predicted"/>
<gene>
    <name evidence="1" type="ORF">GCM10009115_09190</name>
</gene>
<organism evidence="1 2">
    <name type="scientific">Sphingopyxis soli</name>
    <dbReference type="NCBI Taxonomy" id="592051"/>
    <lineage>
        <taxon>Bacteria</taxon>
        <taxon>Pseudomonadati</taxon>
        <taxon>Pseudomonadota</taxon>
        <taxon>Alphaproteobacteria</taxon>
        <taxon>Sphingomonadales</taxon>
        <taxon>Sphingomonadaceae</taxon>
        <taxon>Sphingopyxis</taxon>
    </lineage>
</organism>
<evidence type="ECO:0000313" key="1">
    <source>
        <dbReference type="EMBL" id="GAA0862456.1"/>
    </source>
</evidence>
<protein>
    <recommendedName>
        <fullName evidence="3">Transposase</fullName>
    </recommendedName>
</protein>
<keyword evidence="2" id="KW-1185">Reference proteome</keyword>
<sequence length="52" mass="5754">MNARPQRKGRPALTRHIDSKPIRLIACNDGEDVGEIILPAQKGGQPTRYKVS</sequence>
<evidence type="ECO:0008006" key="3">
    <source>
        <dbReference type="Google" id="ProtNLM"/>
    </source>
</evidence>
<accession>A0ABP3XD51</accession>